<dbReference type="EMBL" id="JAMTCP010000039">
    <property type="protein sequence ID" value="MCP2261318.1"/>
    <property type="molecule type" value="Genomic_DNA"/>
</dbReference>
<feature type="transmembrane region" description="Helical" evidence="1">
    <location>
        <begin position="151"/>
        <end position="172"/>
    </location>
</feature>
<feature type="transmembrane region" description="Helical" evidence="1">
    <location>
        <begin position="266"/>
        <end position="287"/>
    </location>
</feature>
<gene>
    <name evidence="2" type="ORF">LX15_005039</name>
</gene>
<keyword evidence="1" id="KW-0472">Membrane</keyword>
<comment type="caution">
    <text evidence="2">The sequence shown here is derived from an EMBL/GenBank/DDBJ whole genome shotgun (WGS) entry which is preliminary data.</text>
</comment>
<keyword evidence="1" id="KW-1133">Transmembrane helix</keyword>
<organism evidence="2 3">
    <name type="scientific">Streptoalloteichus tenebrarius (strain ATCC 17920 / DSM 40477 / JCM 4838 / CBS 697.72 / NBRC 16177 / NCIMB 11028 / NRRL B-12390 / A12253. 1 / ISP 5477)</name>
    <name type="common">Streptomyces tenebrarius</name>
    <dbReference type="NCBI Taxonomy" id="1933"/>
    <lineage>
        <taxon>Bacteria</taxon>
        <taxon>Bacillati</taxon>
        <taxon>Actinomycetota</taxon>
        <taxon>Actinomycetes</taxon>
        <taxon>Pseudonocardiales</taxon>
        <taxon>Pseudonocardiaceae</taxon>
        <taxon>Streptoalloteichus</taxon>
    </lineage>
</organism>
<feature type="transmembrane region" description="Helical" evidence="1">
    <location>
        <begin position="124"/>
        <end position="144"/>
    </location>
</feature>
<feature type="transmembrane region" description="Helical" evidence="1">
    <location>
        <begin position="178"/>
        <end position="198"/>
    </location>
</feature>
<protein>
    <submittedName>
        <fullName evidence="2">Uncharacterized protein</fullName>
    </submittedName>
</protein>
<feature type="transmembrane region" description="Helical" evidence="1">
    <location>
        <begin position="210"/>
        <end position="228"/>
    </location>
</feature>
<keyword evidence="3" id="KW-1185">Reference proteome</keyword>
<reference evidence="2 3" key="1">
    <citation type="submission" date="2022-06" db="EMBL/GenBank/DDBJ databases">
        <title>Genomic Encyclopedia of Archaeal and Bacterial Type Strains, Phase II (KMG-II): from individual species to whole genera.</title>
        <authorList>
            <person name="Goeker M."/>
        </authorList>
    </citation>
    <scope>NUCLEOTIDE SEQUENCE [LARGE SCALE GENOMIC DNA]</scope>
    <source>
        <strain evidence="2 3">DSM 40477</strain>
    </source>
</reference>
<keyword evidence="1" id="KW-0812">Transmembrane</keyword>
<dbReference type="RefSeq" id="WP_253672151.1">
    <property type="nucleotide sequence ID" value="NZ_JAMTCP010000039.1"/>
</dbReference>
<accession>A0ABT1I0L1</accession>
<evidence type="ECO:0000256" key="1">
    <source>
        <dbReference type="SAM" id="Phobius"/>
    </source>
</evidence>
<evidence type="ECO:0000313" key="3">
    <source>
        <dbReference type="Proteomes" id="UP001205311"/>
    </source>
</evidence>
<dbReference type="Proteomes" id="UP001205311">
    <property type="component" value="Unassembled WGS sequence"/>
</dbReference>
<sequence length="341" mass="37231">MRPLEQRYRRVLRLLPRWYREQREQEMVDVLLAGTAEHDGWPERAECVSVAALAVRMRVGGVAAPPRVFAWGQAVRLLAVLGLLAHAVGAVLRLTESDAFYRLRTQQTGSIASAFDLPARPSEWQVFVGQVLPLLSVAALVLLLRGKYVWARVFAIGTLVPSVLDLFWHLSVRNFSPFAWMLDQLPLWVPVLCVLAGFHRDAPPRAGRNWMLLIVSLSVLAALVVSFVGPTVPISDLVVAVIAALSCLVCLGVLWRNSDLEPAWPLALSGLTALLAAAQAPTIYYWLSGSARLGDLVTHESGATVAQLIIPPLTLMALGLPLAICGLRRLPNSERVPTSIA</sequence>
<feature type="transmembrane region" description="Helical" evidence="1">
    <location>
        <begin position="307"/>
        <end position="327"/>
    </location>
</feature>
<feature type="transmembrane region" description="Helical" evidence="1">
    <location>
        <begin position="234"/>
        <end position="254"/>
    </location>
</feature>
<feature type="transmembrane region" description="Helical" evidence="1">
    <location>
        <begin position="74"/>
        <end position="94"/>
    </location>
</feature>
<name>A0ABT1I0L1_STRSD</name>
<evidence type="ECO:0000313" key="2">
    <source>
        <dbReference type="EMBL" id="MCP2261318.1"/>
    </source>
</evidence>
<proteinExistence type="predicted"/>